<name>A0A6M2BW91_9GAMM</name>
<feature type="region of interest" description="Disordered" evidence="4">
    <location>
        <begin position="124"/>
        <end position="150"/>
    </location>
</feature>
<dbReference type="Proteomes" id="UP000472676">
    <property type="component" value="Unassembled WGS sequence"/>
</dbReference>
<organism evidence="7 8">
    <name type="scientific">Solimonas terrae</name>
    <dbReference type="NCBI Taxonomy" id="1396819"/>
    <lineage>
        <taxon>Bacteria</taxon>
        <taxon>Pseudomonadati</taxon>
        <taxon>Pseudomonadota</taxon>
        <taxon>Gammaproteobacteria</taxon>
        <taxon>Nevskiales</taxon>
        <taxon>Nevskiaceae</taxon>
        <taxon>Solimonas</taxon>
    </lineage>
</organism>
<dbReference type="EMBL" id="JAAMOW010000011">
    <property type="protein sequence ID" value="NGY06912.1"/>
    <property type="molecule type" value="Genomic_DNA"/>
</dbReference>
<dbReference type="PANTHER" id="PTHR37533">
    <property type="entry name" value="FLAGELLAR HOOK-LENGTH CONTROL PROTEIN"/>
    <property type="match status" value="1"/>
</dbReference>
<evidence type="ECO:0000313" key="7">
    <source>
        <dbReference type="EMBL" id="NGY06912.1"/>
    </source>
</evidence>
<evidence type="ECO:0000313" key="8">
    <source>
        <dbReference type="Proteomes" id="UP000472676"/>
    </source>
</evidence>
<feature type="region of interest" description="Disordered" evidence="4">
    <location>
        <begin position="68"/>
        <end position="95"/>
    </location>
</feature>
<dbReference type="GO" id="GO:0044780">
    <property type="term" value="P:bacterial-type flagellum assembly"/>
    <property type="evidence" value="ECO:0007669"/>
    <property type="project" value="InterPro"/>
</dbReference>
<keyword evidence="3" id="KW-1005">Bacterial flagellum biogenesis</keyword>
<comment type="similarity">
    <text evidence="2">Belongs to the FliK family.</text>
</comment>
<dbReference type="PANTHER" id="PTHR37533:SF2">
    <property type="entry name" value="FLAGELLAR HOOK-LENGTH CONTROL PROTEIN"/>
    <property type="match status" value="1"/>
</dbReference>
<proteinExistence type="inferred from homology"/>
<evidence type="ECO:0000256" key="3">
    <source>
        <dbReference type="ARBA" id="ARBA00022795"/>
    </source>
</evidence>
<dbReference type="Gene3D" id="3.30.750.140">
    <property type="match status" value="1"/>
</dbReference>
<dbReference type="InterPro" id="IPR001635">
    <property type="entry name" value="Flag_hook_Flik"/>
</dbReference>
<keyword evidence="5" id="KW-0732">Signal</keyword>
<feature type="chain" id="PRO_5027005909" evidence="5">
    <location>
        <begin position="22"/>
        <end position="372"/>
    </location>
</feature>
<keyword evidence="7" id="KW-0966">Cell projection</keyword>
<dbReference type="AlphaFoldDB" id="A0A6M2BW91"/>
<accession>A0A6M2BW91</accession>
<evidence type="ECO:0000256" key="1">
    <source>
        <dbReference type="ARBA" id="ARBA00003944"/>
    </source>
</evidence>
<keyword evidence="7" id="KW-0969">Cilium</keyword>
<protein>
    <submittedName>
        <fullName evidence="7">Flagellar hook-length control protein FliK</fullName>
    </submittedName>
</protein>
<evidence type="ECO:0000256" key="4">
    <source>
        <dbReference type="SAM" id="MobiDB-lite"/>
    </source>
</evidence>
<dbReference type="GO" id="GO:0009424">
    <property type="term" value="C:bacterial-type flagellum hook"/>
    <property type="evidence" value="ECO:0007669"/>
    <property type="project" value="InterPro"/>
</dbReference>
<feature type="region of interest" description="Disordered" evidence="4">
    <location>
        <begin position="336"/>
        <end position="357"/>
    </location>
</feature>
<evidence type="ECO:0000259" key="6">
    <source>
        <dbReference type="Pfam" id="PF02120"/>
    </source>
</evidence>
<keyword evidence="8" id="KW-1185">Reference proteome</keyword>
<evidence type="ECO:0000256" key="2">
    <source>
        <dbReference type="ARBA" id="ARBA00009149"/>
    </source>
</evidence>
<feature type="domain" description="Flagellar hook-length control protein-like C-terminal" evidence="6">
    <location>
        <begin position="262"/>
        <end position="334"/>
    </location>
</feature>
<dbReference type="InterPro" id="IPR038610">
    <property type="entry name" value="FliK-like_C_sf"/>
</dbReference>
<comment type="caution">
    <text evidence="7">The sequence shown here is derived from an EMBL/GenBank/DDBJ whole genome shotgun (WGS) entry which is preliminary data.</text>
</comment>
<reference evidence="7 8" key="1">
    <citation type="journal article" date="2014" name="Int. J. Syst. Evol. Microbiol.">
        <title>Solimonas terrae sp. nov., isolated from soil.</title>
        <authorList>
            <person name="Kim S.J."/>
            <person name="Moon J.Y."/>
            <person name="Weon H.Y."/>
            <person name="Ahn J.H."/>
            <person name="Chen W.M."/>
            <person name="Kwon S.W."/>
        </authorList>
    </citation>
    <scope>NUCLEOTIDE SEQUENCE [LARGE SCALE GENOMIC DNA]</scope>
    <source>
        <strain evidence="7 8">KIS83-12</strain>
    </source>
</reference>
<dbReference type="PRINTS" id="PR01007">
    <property type="entry name" value="FLGHOOKFLIK"/>
</dbReference>
<keyword evidence="7" id="KW-0282">Flagellum</keyword>
<sequence length="372" mass="36304">MSGALATAVAAPAPASVPAGASCAAPANDAGVVDFSALLAAAPAAAVTTTAATALASLATAPTAPTVAAAADAPDPNGVAAAPDGTDDDSKPGDATLDNAALPGLLLALRQSLAFLVGSLGTAGTPTGDARPRARAAPAPGLAPTHGAKPAAAVDPADAALAALASDGSDGTADTIDPSTPTADQRFDAMLAAMNDHATTSAAVLTAADPLTALASKAAGGSAASAGAAPLSAPPMTVPPDHPQFVGDLGERIVWIADASLDSGIGSAKIELHPLELGSVSVHVRMHGDAAQVAFAADNPATRALLQDSLPQLRELLSVQGLQLLRAQVEQRVGATRASDTGFSQSRERDDGGAHGAGVRRVTRLELVDAYA</sequence>
<dbReference type="InterPro" id="IPR052563">
    <property type="entry name" value="FliK"/>
</dbReference>
<feature type="signal peptide" evidence="5">
    <location>
        <begin position="1"/>
        <end position="21"/>
    </location>
</feature>
<dbReference type="RefSeq" id="WP_166261333.1">
    <property type="nucleotide sequence ID" value="NZ_JAAMOW010000011.1"/>
</dbReference>
<dbReference type="InterPro" id="IPR021136">
    <property type="entry name" value="Flagellar_hook_control-like_C"/>
</dbReference>
<comment type="function">
    <text evidence="1">Controls the length of the flagellar hook.</text>
</comment>
<gene>
    <name evidence="7" type="ORF">G7Y85_19230</name>
</gene>
<feature type="compositionally biased region" description="Low complexity" evidence="4">
    <location>
        <begin position="68"/>
        <end position="84"/>
    </location>
</feature>
<dbReference type="CDD" id="cd17470">
    <property type="entry name" value="T3SS_Flik_C"/>
    <property type="match status" value="1"/>
</dbReference>
<evidence type="ECO:0000256" key="5">
    <source>
        <dbReference type="SAM" id="SignalP"/>
    </source>
</evidence>
<dbReference type="Pfam" id="PF02120">
    <property type="entry name" value="Flg_hook"/>
    <property type="match status" value="1"/>
</dbReference>